<dbReference type="AlphaFoldDB" id="Q6IKQ7"/>
<organism evidence="1">
    <name type="scientific">Drosophila melanogaster</name>
    <name type="common">Fruit fly</name>
    <dbReference type="NCBI Taxonomy" id="7227"/>
    <lineage>
        <taxon>Eukaryota</taxon>
        <taxon>Metazoa</taxon>
        <taxon>Ecdysozoa</taxon>
        <taxon>Arthropoda</taxon>
        <taxon>Hexapoda</taxon>
        <taxon>Insecta</taxon>
        <taxon>Pterygota</taxon>
        <taxon>Neoptera</taxon>
        <taxon>Endopterygota</taxon>
        <taxon>Diptera</taxon>
        <taxon>Brachycera</taxon>
        <taxon>Muscomorpha</taxon>
        <taxon>Ephydroidea</taxon>
        <taxon>Drosophilidae</taxon>
        <taxon>Drosophila</taxon>
        <taxon>Sophophora</taxon>
    </lineage>
</organism>
<name>Q6IKQ7_DROME</name>
<gene>
    <name evidence="1" type="ORF">HDC11843</name>
</gene>
<proteinExistence type="predicted"/>
<reference evidence="1" key="1">
    <citation type="journal article" date="2003" name="Genome Biol.">
        <title>An integrated gene annotation and transcriptional profiling approach towards the full gene content of the Drosophila genome.</title>
        <authorList>
            <person name="Hild M."/>
            <person name="Beckmann B."/>
            <person name="Haas S.A."/>
            <person name="Koch B."/>
            <person name="Solovyev V."/>
            <person name="Busold C."/>
            <person name="Fellenberg K."/>
            <person name="Boutros M."/>
            <person name="Vingron M."/>
            <person name="Sauer F."/>
            <person name="Hoheisel J.D."/>
            <person name="Paro R."/>
        </authorList>
    </citation>
    <scope>NUCLEOTIDE SEQUENCE</scope>
</reference>
<accession>Q6IKQ7</accession>
<protein>
    <submittedName>
        <fullName evidence="1">HDC11843</fullName>
    </submittedName>
</protein>
<sequence length="126" mass="14803">MRARKARRRAWPSEEQAIKTPIARMINGWKFISAGEAKRRVSQILVSPRFVDLSSRIQMRMRDERFAAVSFVYLAHTSWKYLAANKMYLQNQFLSDQVNKDSFRCGICYSMHQIQHNPLSLCSNPY</sequence>
<evidence type="ECO:0000313" key="1">
    <source>
        <dbReference type="EMBL" id="DAA03816.1"/>
    </source>
</evidence>
<dbReference type="EMBL" id="BK002309">
    <property type="protein sequence ID" value="DAA03816.1"/>
    <property type="molecule type" value="Genomic_DNA"/>
</dbReference>